<proteinExistence type="predicted"/>
<name>A0A2A6BT07_PRIPA</name>
<gene>
    <name evidence="1" type="primary">WBGene00275779</name>
</gene>
<accession>A0A8R1URS8</accession>
<evidence type="ECO:0000313" key="1">
    <source>
        <dbReference type="EnsemblMetazoa" id="PPA37410.1"/>
    </source>
</evidence>
<reference evidence="1" key="2">
    <citation type="submission" date="2022-06" db="UniProtKB">
        <authorList>
            <consortium name="EnsemblMetazoa"/>
        </authorList>
    </citation>
    <scope>IDENTIFICATION</scope>
    <source>
        <strain evidence="1">PS312</strain>
    </source>
</reference>
<sequence length="104" mass="11875">TLGTNGNFTYEAVRLRIIQIWGSLAQLKNLDSLKLCDLGFLRVLMTIGRLIFHVDAPLAPDGVTSKTEISKNCLRRHAIWSQWGVDMKNEYAYRHQHPQEPLIA</sequence>
<dbReference type="AlphaFoldDB" id="A0A2A6BT07"/>
<reference evidence="2" key="1">
    <citation type="journal article" date="2008" name="Nat. Genet.">
        <title>The Pristionchus pacificus genome provides a unique perspective on nematode lifestyle and parasitism.</title>
        <authorList>
            <person name="Dieterich C."/>
            <person name="Clifton S.W."/>
            <person name="Schuster L.N."/>
            <person name="Chinwalla A."/>
            <person name="Delehaunty K."/>
            <person name="Dinkelacker I."/>
            <person name="Fulton L."/>
            <person name="Fulton R."/>
            <person name="Godfrey J."/>
            <person name="Minx P."/>
            <person name="Mitreva M."/>
            <person name="Roeseler W."/>
            <person name="Tian H."/>
            <person name="Witte H."/>
            <person name="Yang S.P."/>
            <person name="Wilson R.K."/>
            <person name="Sommer R.J."/>
        </authorList>
    </citation>
    <scope>NUCLEOTIDE SEQUENCE [LARGE SCALE GENOMIC DNA]</scope>
    <source>
        <strain evidence="2">PS312</strain>
    </source>
</reference>
<dbReference type="Proteomes" id="UP000005239">
    <property type="component" value="Unassembled WGS sequence"/>
</dbReference>
<evidence type="ECO:0000313" key="2">
    <source>
        <dbReference type="Proteomes" id="UP000005239"/>
    </source>
</evidence>
<keyword evidence="2" id="KW-1185">Reference proteome</keyword>
<organism evidence="1 2">
    <name type="scientific">Pristionchus pacificus</name>
    <name type="common">Parasitic nematode worm</name>
    <dbReference type="NCBI Taxonomy" id="54126"/>
    <lineage>
        <taxon>Eukaryota</taxon>
        <taxon>Metazoa</taxon>
        <taxon>Ecdysozoa</taxon>
        <taxon>Nematoda</taxon>
        <taxon>Chromadorea</taxon>
        <taxon>Rhabditida</taxon>
        <taxon>Rhabditina</taxon>
        <taxon>Diplogasteromorpha</taxon>
        <taxon>Diplogasteroidea</taxon>
        <taxon>Neodiplogasteridae</taxon>
        <taxon>Pristionchus</taxon>
    </lineage>
</organism>
<protein>
    <submittedName>
        <fullName evidence="1">Uncharacterized protein</fullName>
    </submittedName>
</protein>
<dbReference type="EnsemblMetazoa" id="PPA37410.1">
    <property type="protein sequence ID" value="PPA37410.1"/>
    <property type="gene ID" value="WBGene00275779"/>
</dbReference>
<accession>A0A2A6BT07</accession>